<dbReference type="NCBIfam" id="TIGR02433">
    <property type="entry name" value="lysidine_TilS_C"/>
    <property type="match status" value="1"/>
</dbReference>
<proteinExistence type="inferred from homology"/>
<comment type="subcellular location">
    <subcellularLocation>
        <location evidence="1 8">Cytoplasm</location>
    </subcellularLocation>
</comment>
<dbReference type="RefSeq" id="WP_015949000.1">
    <property type="nucleotide sequence ID" value="NC_011768.1"/>
</dbReference>
<evidence type="ECO:0000313" key="10">
    <source>
        <dbReference type="EMBL" id="ACL05953.1"/>
    </source>
</evidence>
<evidence type="ECO:0000256" key="3">
    <source>
        <dbReference type="ARBA" id="ARBA00022598"/>
    </source>
</evidence>
<dbReference type="HOGENOM" id="CLU_018869_0_1_7"/>
<dbReference type="Pfam" id="PF09179">
    <property type="entry name" value="TilS"/>
    <property type="match status" value="1"/>
</dbReference>
<dbReference type="SUPFAM" id="SSF52402">
    <property type="entry name" value="Adenine nucleotide alpha hydrolases-like"/>
    <property type="match status" value="1"/>
</dbReference>
<evidence type="ECO:0000256" key="7">
    <source>
        <dbReference type="ARBA" id="ARBA00048539"/>
    </source>
</evidence>
<keyword evidence="5 8" id="KW-0547">Nucleotide-binding</keyword>
<dbReference type="GO" id="GO:0005524">
    <property type="term" value="F:ATP binding"/>
    <property type="evidence" value="ECO:0007669"/>
    <property type="project" value="UniProtKB-UniRule"/>
</dbReference>
<dbReference type="InterPro" id="IPR012795">
    <property type="entry name" value="tRNA_Ile_lys_synt_N"/>
</dbReference>
<dbReference type="EMBL" id="CP001322">
    <property type="protein sequence ID" value="ACL05953.1"/>
    <property type="molecule type" value="Genomic_DNA"/>
</dbReference>
<dbReference type="Proteomes" id="UP000000739">
    <property type="component" value="Chromosome"/>
</dbReference>
<protein>
    <recommendedName>
        <fullName evidence="8">tRNA(Ile)-lysidine synthase</fullName>
        <ecNumber evidence="8">6.3.4.19</ecNumber>
    </recommendedName>
    <alternativeName>
        <fullName evidence="8">tRNA(Ile)-2-lysyl-cytidine synthase</fullName>
    </alternativeName>
    <alternativeName>
        <fullName evidence="8">tRNA(Ile)-lysidine synthetase</fullName>
    </alternativeName>
</protein>
<evidence type="ECO:0000256" key="5">
    <source>
        <dbReference type="ARBA" id="ARBA00022741"/>
    </source>
</evidence>
<keyword evidence="6 8" id="KW-0067">ATP-binding</keyword>
<evidence type="ECO:0000256" key="2">
    <source>
        <dbReference type="ARBA" id="ARBA00022490"/>
    </source>
</evidence>
<dbReference type="InterPro" id="IPR012094">
    <property type="entry name" value="tRNA_Ile_lys_synt"/>
</dbReference>
<keyword evidence="3 8" id="KW-0436">Ligase</keyword>
<keyword evidence="2 8" id="KW-0963">Cytoplasm</keyword>
<organism evidence="10 11">
    <name type="scientific">Desulfatibacillum aliphaticivorans</name>
    <dbReference type="NCBI Taxonomy" id="218208"/>
    <lineage>
        <taxon>Bacteria</taxon>
        <taxon>Pseudomonadati</taxon>
        <taxon>Thermodesulfobacteriota</taxon>
        <taxon>Desulfobacteria</taxon>
        <taxon>Desulfobacterales</taxon>
        <taxon>Desulfatibacillaceae</taxon>
        <taxon>Desulfatibacillum</taxon>
    </lineage>
</organism>
<dbReference type="NCBIfam" id="TIGR02432">
    <property type="entry name" value="lysidine_TilS_N"/>
    <property type="match status" value="1"/>
</dbReference>
<accession>B8FMB5</accession>
<dbReference type="HAMAP" id="MF_01161">
    <property type="entry name" value="tRNA_Ile_lys_synt"/>
    <property type="match status" value="1"/>
</dbReference>
<dbReference type="Gene3D" id="3.40.50.620">
    <property type="entry name" value="HUPs"/>
    <property type="match status" value="1"/>
</dbReference>
<keyword evidence="4 8" id="KW-0819">tRNA processing</keyword>
<feature type="domain" description="Lysidine-tRNA(Ile) synthetase C-terminal" evidence="9">
    <location>
        <begin position="403"/>
        <end position="475"/>
    </location>
</feature>
<dbReference type="PANTHER" id="PTHR43033">
    <property type="entry name" value="TRNA(ILE)-LYSIDINE SYNTHASE-RELATED"/>
    <property type="match status" value="1"/>
</dbReference>
<evidence type="ECO:0000256" key="1">
    <source>
        <dbReference type="ARBA" id="ARBA00004496"/>
    </source>
</evidence>
<evidence type="ECO:0000256" key="4">
    <source>
        <dbReference type="ARBA" id="ARBA00022694"/>
    </source>
</evidence>
<dbReference type="GO" id="GO:0006400">
    <property type="term" value="P:tRNA modification"/>
    <property type="evidence" value="ECO:0007669"/>
    <property type="project" value="UniProtKB-UniRule"/>
</dbReference>
<evidence type="ECO:0000259" key="9">
    <source>
        <dbReference type="SMART" id="SM00977"/>
    </source>
</evidence>
<dbReference type="InterPro" id="IPR011063">
    <property type="entry name" value="TilS/TtcA_N"/>
</dbReference>
<dbReference type="InterPro" id="IPR012796">
    <property type="entry name" value="Lysidine-tRNA-synth_C"/>
</dbReference>
<dbReference type="CDD" id="cd01992">
    <property type="entry name" value="TilS_N"/>
    <property type="match status" value="1"/>
</dbReference>
<dbReference type="InterPro" id="IPR014729">
    <property type="entry name" value="Rossmann-like_a/b/a_fold"/>
</dbReference>
<comment type="catalytic activity">
    <reaction evidence="7 8">
        <text>cytidine(34) in tRNA(Ile2) + L-lysine + ATP = lysidine(34) in tRNA(Ile2) + AMP + diphosphate + H(+)</text>
        <dbReference type="Rhea" id="RHEA:43744"/>
        <dbReference type="Rhea" id="RHEA-COMP:10625"/>
        <dbReference type="Rhea" id="RHEA-COMP:10670"/>
        <dbReference type="ChEBI" id="CHEBI:15378"/>
        <dbReference type="ChEBI" id="CHEBI:30616"/>
        <dbReference type="ChEBI" id="CHEBI:32551"/>
        <dbReference type="ChEBI" id="CHEBI:33019"/>
        <dbReference type="ChEBI" id="CHEBI:82748"/>
        <dbReference type="ChEBI" id="CHEBI:83665"/>
        <dbReference type="ChEBI" id="CHEBI:456215"/>
        <dbReference type="EC" id="6.3.4.19"/>
    </reaction>
</comment>
<dbReference type="SUPFAM" id="SSF56037">
    <property type="entry name" value="PheT/TilS domain"/>
    <property type="match status" value="1"/>
</dbReference>
<comment type="function">
    <text evidence="8">Ligates lysine onto the cytidine present at position 34 of the AUA codon-specific tRNA(Ile) that contains the anticodon CAU, in an ATP-dependent manner. Cytidine is converted to lysidine, thus changing the amino acid specificity of the tRNA from methionine to isoleucine.</text>
</comment>
<name>B8FMB5_DESAL</name>
<dbReference type="SMART" id="SM00977">
    <property type="entry name" value="TilS_C"/>
    <property type="match status" value="1"/>
</dbReference>
<dbReference type="AlphaFoldDB" id="B8FMB5"/>
<dbReference type="Pfam" id="PF01171">
    <property type="entry name" value="ATP_bind_3"/>
    <property type="match status" value="1"/>
</dbReference>
<dbReference type="KEGG" id="dal:Dalk_4273"/>
<comment type="domain">
    <text evidence="8">The N-terminal region contains the highly conserved SGGXDS motif, predicted to be a P-loop motif involved in ATP binding.</text>
</comment>
<keyword evidence="11" id="KW-1185">Reference proteome</keyword>
<feature type="binding site" evidence="8">
    <location>
        <begin position="38"/>
        <end position="43"/>
    </location>
    <ligand>
        <name>ATP</name>
        <dbReference type="ChEBI" id="CHEBI:30616"/>
    </ligand>
</feature>
<dbReference type="EC" id="6.3.4.19" evidence="8"/>
<evidence type="ECO:0000256" key="8">
    <source>
        <dbReference type="HAMAP-Rule" id="MF_01161"/>
    </source>
</evidence>
<gene>
    <name evidence="8" type="primary">tilS</name>
    <name evidence="10" type="ordered locus">Dalk_4273</name>
</gene>
<evidence type="ECO:0000256" key="6">
    <source>
        <dbReference type="ARBA" id="ARBA00022840"/>
    </source>
</evidence>
<sequence>MTAGHVPPIVDSFLEKVRQALYEQGLLFRGARVLAGVSGGPDSTALVHVLSRLQKEFALQLGVAHVNHCLRGEESDRDALFVQELANSLDVPFHMETVDVAAARKESGLSLEEAAREARKAFFSRAMQEHGYDFVALGHHADDNAEWMLISLIRGAGAGGLSGIPPVNGKTVRPLFKLTRKEILKYCRENALKWVQDSTNQDQSILRNQIRLHLLPILESQYNPAIVPGLNRLSNILREEHLWMDGMARDFLEDHAKPIKNGLELSLVHLVKQPLALQRRIVLQAMAEVRGNTRKTSWTHVHDVLKLACQGKSGSQVHLPDGLEARRVQRKLEFILHDSPDWARTPSQPAKEWRVVLDGPGTHQIPQAGLTLVCYEEEKTENFLLKEDPMEVCMDLERASFPLTFRPWRPGDRFTPLGAGGAQKVKKFLIDHKVPAQDRQNIYVLTNEETVLWLVGQRLAEPAKILSETRRILRCKVFLA</sequence>
<dbReference type="eggNOG" id="COG0037">
    <property type="taxonomic scope" value="Bacteria"/>
</dbReference>
<dbReference type="Pfam" id="PF11734">
    <property type="entry name" value="TilS_C"/>
    <property type="match status" value="1"/>
</dbReference>
<reference evidence="10 11" key="1">
    <citation type="journal article" date="2012" name="Environ. Microbiol.">
        <title>The genome sequence of Desulfatibacillum alkenivorans AK-01: a blueprint for anaerobic alkane oxidation.</title>
        <authorList>
            <person name="Callaghan A.V."/>
            <person name="Morris B.E."/>
            <person name="Pereira I.A."/>
            <person name="McInerney M.J."/>
            <person name="Austin R.N."/>
            <person name="Groves J.T."/>
            <person name="Kukor J.J."/>
            <person name="Suflita J.M."/>
            <person name="Young L.Y."/>
            <person name="Zylstra G.J."/>
            <person name="Wawrik B."/>
        </authorList>
    </citation>
    <scope>NUCLEOTIDE SEQUENCE [LARGE SCALE GENOMIC DNA]</scope>
    <source>
        <strain evidence="10 11">AK-01</strain>
    </source>
</reference>
<dbReference type="SUPFAM" id="SSF82829">
    <property type="entry name" value="MesJ substrate recognition domain-like"/>
    <property type="match status" value="1"/>
</dbReference>
<evidence type="ECO:0000313" key="11">
    <source>
        <dbReference type="Proteomes" id="UP000000739"/>
    </source>
</evidence>
<dbReference type="GO" id="GO:0005737">
    <property type="term" value="C:cytoplasm"/>
    <property type="evidence" value="ECO:0007669"/>
    <property type="project" value="UniProtKB-SubCell"/>
</dbReference>
<dbReference type="InterPro" id="IPR015262">
    <property type="entry name" value="tRNA_Ile_lys_synt_subst-bd"/>
</dbReference>
<dbReference type="PANTHER" id="PTHR43033:SF1">
    <property type="entry name" value="TRNA(ILE)-LYSIDINE SYNTHASE-RELATED"/>
    <property type="match status" value="1"/>
</dbReference>
<comment type="similarity">
    <text evidence="8">Belongs to the tRNA(Ile)-lysidine synthase family.</text>
</comment>
<dbReference type="GO" id="GO:0032267">
    <property type="term" value="F:tRNA(Ile)-lysidine synthase activity"/>
    <property type="evidence" value="ECO:0007669"/>
    <property type="project" value="UniProtKB-EC"/>
</dbReference>
<dbReference type="Gene3D" id="1.20.59.20">
    <property type="match status" value="1"/>
</dbReference>